<accession>A0A1F7JG23</accession>
<keyword evidence="2 5" id="KW-0812">Transmembrane</keyword>
<dbReference type="GO" id="GO:0016020">
    <property type="term" value="C:membrane"/>
    <property type="evidence" value="ECO:0007669"/>
    <property type="project" value="UniProtKB-SubCell"/>
</dbReference>
<feature type="domain" description="O-antigen ligase-related" evidence="6">
    <location>
        <begin position="198"/>
        <end position="331"/>
    </location>
</feature>
<feature type="transmembrane region" description="Helical" evidence="5">
    <location>
        <begin position="29"/>
        <end position="48"/>
    </location>
</feature>
<dbReference type="PANTHER" id="PTHR37422">
    <property type="entry name" value="TEICHURONIC ACID BIOSYNTHESIS PROTEIN TUAE"/>
    <property type="match status" value="1"/>
</dbReference>
<dbReference type="InterPro" id="IPR051533">
    <property type="entry name" value="WaaL-like"/>
</dbReference>
<dbReference type="EMBL" id="MGAV01000014">
    <property type="protein sequence ID" value="OGK54560.1"/>
    <property type="molecule type" value="Genomic_DNA"/>
</dbReference>
<name>A0A1F7JG23_9BACT</name>
<evidence type="ECO:0000256" key="5">
    <source>
        <dbReference type="SAM" id="Phobius"/>
    </source>
</evidence>
<comment type="caution">
    <text evidence="7">The sequence shown here is derived from an EMBL/GenBank/DDBJ whole genome shotgun (WGS) entry which is preliminary data.</text>
</comment>
<proteinExistence type="predicted"/>
<feature type="transmembrane region" description="Helical" evidence="5">
    <location>
        <begin position="159"/>
        <end position="182"/>
    </location>
</feature>
<feature type="transmembrane region" description="Helical" evidence="5">
    <location>
        <begin position="88"/>
        <end position="108"/>
    </location>
</feature>
<dbReference type="Proteomes" id="UP000177418">
    <property type="component" value="Unassembled WGS sequence"/>
</dbReference>
<dbReference type="PANTHER" id="PTHR37422:SF13">
    <property type="entry name" value="LIPOPOLYSACCHARIDE BIOSYNTHESIS PROTEIN PA4999-RELATED"/>
    <property type="match status" value="1"/>
</dbReference>
<evidence type="ECO:0000313" key="7">
    <source>
        <dbReference type="EMBL" id="OGK54560.1"/>
    </source>
</evidence>
<protein>
    <recommendedName>
        <fullName evidence="6">O-antigen ligase-related domain-containing protein</fullName>
    </recommendedName>
</protein>
<reference evidence="7 8" key="1">
    <citation type="journal article" date="2016" name="Nat. Commun.">
        <title>Thousands of microbial genomes shed light on interconnected biogeochemical processes in an aquifer system.</title>
        <authorList>
            <person name="Anantharaman K."/>
            <person name="Brown C.T."/>
            <person name="Hug L.A."/>
            <person name="Sharon I."/>
            <person name="Castelle C.J."/>
            <person name="Probst A.J."/>
            <person name="Thomas B.C."/>
            <person name="Singh A."/>
            <person name="Wilkins M.J."/>
            <person name="Karaoz U."/>
            <person name="Brodie E.L."/>
            <person name="Williams K.H."/>
            <person name="Hubbard S.S."/>
            <person name="Banfield J.F."/>
        </authorList>
    </citation>
    <scope>NUCLEOTIDE SEQUENCE [LARGE SCALE GENOMIC DNA]</scope>
</reference>
<evidence type="ECO:0000256" key="3">
    <source>
        <dbReference type="ARBA" id="ARBA00022989"/>
    </source>
</evidence>
<feature type="transmembrane region" description="Helical" evidence="5">
    <location>
        <begin position="120"/>
        <end position="139"/>
    </location>
</feature>
<feature type="transmembrane region" description="Helical" evidence="5">
    <location>
        <begin position="60"/>
        <end position="82"/>
    </location>
</feature>
<evidence type="ECO:0000256" key="4">
    <source>
        <dbReference type="ARBA" id="ARBA00023136"/>
    </source>
</evidence>
<dbReference type="InterPro" id="IPR007016">
    <property type="entry name" value="O-antigen_ligase-rel_domated"/>
</dbReference>
<feature type="transmembrane region" description="Helical" evidence="5">
    <location>
        <begin position="232"/>
        <end position="249"/>
    </location>
</feature>
<feature type="transmembrane region" description="Helical" evidence="5">
    <location>
        <begin position="194"/>
        <end position="226"/>
    </location>
</feature>
<feature type="transmembrane region" description="Helical" evidence="5">
    <location>
        <begin position="315"/>
        <end position="335"/>
    </location>
</feature>
<dbReference type="Pfam" id="PF04932">
    <property type="entry name" value="Wzy_C"/>
    <property type="match status" value="1"/>
</dbReference>
<keyword evidence="3 5" id="KW-1133">Transmembrane helix</keyword>
<comment type="subcellular location">
    <subcellularLocation>
        <location evidence="1">Membrane</location>
        <topology evidence="1">Multi-pass membrane protein</topology>
    </subcellularLocation>
</comment>
<evidence type="ECO:0000259" key="6">
    <source>
        <dbReference type="Pfam" id="PF04932"/>
    </source>
</evidence>
<sequence>MNWLIYLLFIALSFGQLARISFLNQVININLHDVIIFSFILFAFLRYRQRLYLFIIKEKLILLLIAIFSISLIISFWNFSLLQNSVGLLYLSRLVMYLLFFISLSYWRRHEKQSEHILKQGFYIFTSLIIFFGLIQYFVYSNLRNLYYLGWDPHQSRVFATFFDTTISGLIFSMVILILISLAIKTPKSLKKKLLIFGFVGVFALMMLTYSRITYLSSIIACLYYFRNKLKTSYLIISMIIFFGLIWLLPRPFGEGVKLERLFTISSRVEDIRSGLQVFSKSPIIGVGYNRIGYVKNQEKSIIPSHATFGFASSYIIILASTGMAGFLIFLKWLLDLFKRGDNVSQTLMILILVASLFDNVFLNSFILILFFLLYQSRVNLSRRLL</sequence>
<dbReference type="AlphaFoldDB" id="A0A1F7JG23"/>
<gene>
    <name evidence="7" type="ORF">A3H78_01595</name>
</gene>
<evidence type="ECO:0000256" key="1">
    <source>
        <dbReference type="ARBA" id="ARBA00004141"/>
    </source>
</evidence>
<evidence type="ECO:0000256" key="2">
    <source>
        <dbReference type="ARBA" id="ARBA00022692"/>
    </source>
</evidence>
<feature type="transmembrane region" description="Helical" evidence="5">
    <location>
        <begin position="347"/>
        <end position="375"/>
    </location>
</feature>
<keyword evidence="4 5" id="KW-0472">Membrane</keyword>
<evidence type="ECO:0000313" key="8">
    <source>
        <dbReference type="Proteomes" id="UP000177418"/>
    </source>
</evidence>
<organism evidence="7 8">
    <name type="scientific">Candidatus Roizmanbacteria bacterium RIFCSPLOWO2_02_FULL_36_11</name>
    <dbReference type="NCBI Taxonomy" id="1802071"/>
    <lineage>
        <taxon>Bacteria</taxon>
        <taxon>Candidatus Roizmaniibacteriota</taxon>
    </lineage>
</organism>